<dbReference type="InParanoid" id="A0A1Y2LVF9"/>
<sequence>MGLRRFDSREDRSSVIEVATYALTGALILCFIARQVMKAIVFRKVALDDIFILLATMFAIGLSVTTLILTSKGFGVLDVLTMERATTIMKGYYASEILYICSLCFSKLSILVLFYNVVVLRTHRIFVFGFGLCIFAWTVASVGAAAFQCDMPRPWEMMTLRCFNTQIFWIVYCAIDISTEIFIVMLSIDLVAHLRVRISRKLAVVACFAPRLLVVAAALVRAVYFYQVTPHGNPEYDLWIATVCTQVHVCVSICTACIPYMVPFFKSLQGNLWRSYSTRSWSAKSRFSHTSGQSPNRLRKREANIRFESPNVYRSLPKEPERVSIVSPRIPSPMPISPFLPPPISTLQLPQSVPSQTHSVEERSLSFADTLYDNEAEEGFDVVGLQTAISFSPSPVTPPAQARFSSAGVMDMLEPLDYLALLGSPDTSGSSSCYSSRASTPTRSEATTRFSLFPRQSLYYMPLHSTARLSVPSVANASDSQVLTTVDEANRALARQTLPAPVMSYDFDDFAHPARSASSRSHPKFSTTPRLHASPPTAMSPDGP</sequence>
<feature type="transmembrane region" description="Helical" evidence="2">
    <location>
        <begin position="15"/>
        <end position="33"/>
    </location>
</feature>
<reference evidence="4 5" key="1">
    <citation type="journal article" date="2017" name="Genome Announc.">
        <title>Genome sequence of the saprophytic ascomycete Epicoccum nigrum ICMP 19927 strain isolated from New Zealand.</title>
        <authorList>
            <person name="Fokin M."/>
            <person name="Fleetwood D."/>
            <person name="Weir B.S."/>
            <person name="Villas-Boas S.G."/>
        </authorList>
    </citation>
    <scope>NUCLEOTIDE SEQUENCE [LARGE SCALE GENOMIC DNA]</scope>
    <source>
        <strain evidence="4 5">ICMP 19927</strain>
    </source>
</reference>
<name>A0A1Y2LVF9_EPING</name>
<evidence type="ECO:0000313" key="4">
    <source>
        <dbReference type="EMBL" id="OSS47187.1"/>
    </source>
</evidence>
<evidence type="ECO:0000256" key="2">
    <source>
        <dbReference type="SAM" id="Phobius"/>
    </source>
</evidence>
<proteinExistence type="predicted"/>
<keyword evidence="2" id="KW-1133">Transmembrane helix</keyword>
<dbReference type="PANTHER" id="PTHR38794">
    <property type="entry name" value="INTEGRAL MEMBRANE PROTEIN"/>
    <property type="match status" value="1"/>
</dbReference>
<feature type="transmembrane region" description="Helical" evidence="2">
    <location>
        <begin position="125"/>
        <end position="147"/>
    </location>
</feature>
<dbReference type="PANTHER" id="PTHR38794:SF1">
    <property type="entry name" value="INTEGRAL MEMBRANE PROTEIN"/>
    <property type="match status" value="1"/>
</dbReference>
<accession>A0A1Y2LVF9</accession>
<keyword evidence="2" id="KW-0472">Membrane</keyword>
<dbReference type="EMBL" id="KZ107849">
    <property type="protein sequence ID" value="OSS47187.1"/>
    <property type="molecule type" value="Genomic_DNA"/>
</dbReference>
<evidence type="ECO:0000256" key="1">
    <source>
        <dbReference type="SAM" id="MobiDB-lite"/>
    </source>
</evidence>
<feature type="transmembrane region" description="Helical" evidence="2">
    <location>
        <begin position="97"/>
        <end position="118"/>
    </location>
</feature>
<dbReference type="OMA" id="VFQCELP"/>
<dbReference type="Proteomes" id="UP000193240">
    <property type="component" value="Unassembled WGS sequence"/>
</dbReference>
<protein>
    <recommendedName>
        <fullName evidence="3">Rhodopsin domain-containing protein</fullName>
    </recommendedName>
</protein>
<dbReference type="Pfam" id="PF20684">
    <property type="entry name" value="Fung_rhodopsin"/>
    <property type="match status" value="1"/>
</dbReference>
<feature type="region of interest" description="Disordered" evidence="1">
    <location>
        <begin position="513"/>
        <end position="544"/>
    </location>
</feature>
<feature type="transmembrane region" description="Helical" evidence="2">
    <location>
        <begin position="45"/>
        <end position="69"/>
    </location>
</feature>
<feature type="transmembrane region" description="Helical" evidence="2">
    <location>
        <begin position="167"/>
        <end position="190"/>
    </location>
</feature>
<feature type="transmembrane region" description="Helical" evidence="2">
    <location>
        <begin position="202"/>
        <end position="226"/>
    </location>
</feature>
<keyword evidence="5" id="KW-1185">Reference proteome</keyword>
<gene>
    <name evidence="4" type="ORF">B5807_09883</name>
</gene>
<evidence type="ECO:0000313" key="5">
    <source>
        <dbReference type="Proteomes" id="UP000193240"/>
    </source>
</evidence>
<dbReference type="AlphaFoldDB" id="A0A1Y2LVF9"/>
<evidence type="ECO:0000259" key="3">
    <source>
        <dbReference type="Pfam" id="PF20684"/>
    </source>
</evidence>
<dbReference type="InterPro" id="IPR049326">
    <property type="entry name" value="Rhodopsin_dom_fungi"/>
</dbReference>
<feature type="transmembrane region" description="Helical" evidence="2">
    <location>
        <begin position="238"/>
        <end position="262"/>
    </location>
</feature>
<organism evidence="4 5">
    <name type="scientific">Epicoccum nigrum</name>
    <name type="common">Soil fungus</name>
    <name type="synonym">Epicoccum purpurascens</name>
    <dbReference type="NCBI Taxonomy" id="105696"/>
    <lineage>
        <taxon>Eukaryota</taxon>
        <taxon>Fungi</taxon>
        <taxon>Dikarya</taxon>
        <taxon>Ascomycota</taxon>
        <taxon>Pezizomycotina</taxon>
        <taxon>Dothideomycetes</taxon>
        <taxon>Pleosporomycetidae</taxon>
        <taxon>Pleosporales</taxon>
        <taxon>Pleosporineae</taxon>
        <taxon>Didymellaceae</taxon>
        <taxon>Epicoccum</taxon>
    </lineage>
</organism>
<feature type="domain" description="Rhodopsin" evidence="3">
    <location>
        <begin position="34"/>
        <end position="266"/>
    </location>
</feature>
<keyword evidence="2" id="KW-0812">Transmembrane</keyword>